<dbReference type="Proteomes" id="UP000262969">
    <property type="component" value="Unassembled WGS sequence"/>
</dbReference>
<dbReference type="EMBL" id="DPVV01000131">
    <property type="protein sequence ID" value="HCL01525.1"/>
    <property type="molecule type" value="Genomic_DNA"/>
</dbReference>
<name>A0A3D2X4P5_9FIRM</name>
<organism evidence="1 2">
    <name type="scientific">Lachnoclostridium phytofermentans</name>
    <dbReference type="NCBI Taxonomy" id="66219"/>
    <lineage>
        <taxon>Bacteria</taxon>
        <taxon>Bacillati</taxon>
        <taxon>Bacillota</taxon>
        <taxon>Clostridia</taxon>
        <taxon>Lachnospirales</taxon>
        <taxon>Lachnospiraceae</taxon>
    </lineage>
</organism>
<gene>
    <name evidence="1" type="ORF">DHW61_03775</name>
</gene>
<evidence type="ECO:0000313" key="2">
    <source>
        <dbReference type="Proteomes" id="UP000262969"/>
    </source>
</evidence>
<reference evidence="1 2" key="1">
    <citation type="journal article" date="2018" name="Nat. Biotechnol.">
        <title>A standardized bacterial taxonomy based on genome phylogeny substantially revises the tree of life.</title>
        <authorList>
            <person name="Parks D.H."/>
            <person name="Chuvochina M."/>
            <person name="Waite D.W."/>
            <person name="Rinke C."/>
            <person name="Skarshewski A."/>
            <person name="Chaumeil P.A."/>
            <person name="Hugenholtz P."/>
        </authorList>
    </citation>
    <scope>NUCLEOTIDE SEQUENCE [LARGE SCALE GENOMIC DNA]</scope>
    <source>
        <strain evidence="1">UBA11728</strain>
    </source>
</reference>
<dbReference type="AlphaFoldDB" id="A0A3D2X4P5"/>
<proteinExistence type="predicted"/>
<sequence length="61" mass="7634">MLSKCDRKEWADKYFKDDLFCGYKYIPEILEFYKFYDKNRINYKTFDDFYPTLLSVFKESI</sequence>
<protein>
    <submittedName>
        <fullName evidence="1">Uncharacterized protein</fullName>
    </submittedName>
</protein>
<accession>A0A3D2X4P5</accession>
<comment type="caution">
    <text evidence="1">The sequence shown here is derived from an EMBL/GenBank/DDBJ whole genome shotgun (WGS) entry which is preliminary data.</text>
</comment>
<evidence type="ECO:0000313" key="1">
    <source>
        <dbReference type="EMBL" id="HCL01525.1"/>
    </source>
</evidence>